<feature type="region of interest" description="Disordered" evidence="2">
    <location>
        <begin position="421"/>
        <end position="467"/>
    </location>
</feature>
<dbReference type="PANTHER" id="PTHR22538">
    <property type="entry name" value="CILIA- AND FLAGELLA-ASSOCIATED PROTEIN 74"/>
    <property type="match status" value="1"/>
</dbReference>
<dbReference type="Pfam" id="PF24798">
    <property type="entry name" value="Ig-CFAP74_4th"/>
    <property type="match status" value="1"/>
</dbReference>
<protein>
    <recommendedName>
        <fullName evidence="8">Calcium channel, voltage-dependent, L type, alpha 1D subunit, b</fullName>
    </recommendedName>
</protein>
<dbReference type="Pfam" id="PF24771">
    <property type="entry name" value="Ig_CFAP74_1st"/>
    <property type="match status" value="1"/>
</dbReference>
<feature type="domain" description="CFAP74 second Ig-like" evidence="3">
    <location>
        <begin position="697"/>
        <end position="741"/>
    </location>
</feature>
<dbReference type="Proteomes" id="UP000265040">
    <property type="component" value="Chromosome 7"/>
</dbReference>
<proteinExistence type="predicted"/>
<dbReference type="Pfam" id="PF24778">
    <property type="entry name" value="Ig-CFAP74_3rd"/>
    <property type="match status" value="1"/>
</dbReference>
<dbReference type="InterPro" id="IPR013783">
    <property type="entry name" value="Ig-like_fold"/>
</dbReference>
<organism evidence="6 7">
    <name type="scientific">Anabas testudineus</name>
    <name type="common">Climbing perch</name>
    <name type="synonym">Anthias testudineus</name>
    <dbReference type="NCBI Taxonomy" id="64144"/>
    <lineage>
        <taxon>Eukaryota</taxon>
        <taxon>Metazoa</taxon>
        <taxon>Chordata</taxon>
        <taxon>Craniata</taxon>
        <taxon>Vertebrata</taxon>
        <taxon>Euteleostomi</taxon>
        <taxon>Actinopterygii</taxon>
        <taxon>Neopterygii</taxon>
        <taxon>Teleostei</taxon>
        <taxon>Neoteleostei</taxon>
        <taxon>Acanthomorphata</taxon>
        <taxon>Anabantaria</taxon>
        <taxon>Anabantiformes</taxon>
        <taxon>Anabantoidei</taxon>
        <taxon>Anabantidae</taxon>
        <taxon>Anabas</taxon>
    </lineage>
</organism>
<keyword evidence="1" id="KW-0175">Coiled coil</keyword>
<keyword evidence="7" id="KW-1185">Reference proteome</keyword>
<reference evidence="6 7" key="1">
    <citation type="submission" date="2021-04" db="EMBL/GenBank/DDBJ databases">
        <authorList>
            <consortium name="Wellcome Sanger Institute Data Sharing"/>
        </authorList>
    </citation>
    <scope>NUCLEOTIDE SEQUENCE [LARGE SCALE GENOMIC DNA]</scope>
</reference>
<feature type="compositionally biased region" description="Basic and acidic residues" evidence="2">
    <location>
        <begin position="506"/>
        <end position="518"/>
    </location>
</feature>
<accession>A0AAQ6IU50</accession>
<dbReference type="InterPro" id="IPR056310">
    <property type="entry name" value="Ig-CFAP74_4th"/>
</dbReference>
<evidence type="ECO:0000259" key="3">
    <source>
        <dbReference type="Pfam" id="PF24770"/>
    </source>
</evidence>
<dbReference type="InterPro" id="IPR056307">
    <property type="entry name" value="Ig-CFAP74_3rd"/>
</dbReference>
<dbReference type="Gene3D" id="2.60.40.10">
    <property type="entry name" value="Immunoglobulins"/>
    <property type="match status" value="4"/>
</dbReference>
<feature type="compositionally biased region" description="Polar residues" evidence="2">
    <location>
        <begin position="421"/>
        <end position="432"/>
    </location>
</feature>
<evidence type="ECO:0000256" key="2">
    <source>
        <dbReference type="SAM" id="MobiDB-lite"/>
    </source>
</evidence>
<evidence type="ECO:0000259" key="5">
    <source>
        <dbReference type="Pfam" id="PF24798"/>
    </source>
</evidence>
<dbReference type="SUPFAM" id="SSF49354">
    <property type="entry name" value="PapD-like"/>
    <property type="match status" value="1"/>
</dbReference>
<dbReference type="InterPro" id="IPR056306">
    <property type="entry name" value="Ig-CFAP74_2nd"/>
</dbReference>
<dbReference type="GeneTree" id="ENSGT00900000141054"/>
<feature type="coiled-coil region" evidence="1">
    <location>
        <begin position="262"/>
        <end position="297"/>
    </location>
</feature>
<feature type="coiled-coil region" evidence="1">
    <location>
        <begin position="104"/>
        <end position="138"/>
    </location>
</feature>
<reference evidence="6" key="2">
    <citation type="submission" date="2025-08" db="UniProtKB">
        <authorList>
            <consortium name="Ensembl"/>
        </authorList>
    </citation>
    <scope>IDENTIFICATION</scope>
</reference>
<feature type="domain" description="CFAP74 second Ig-like" evidence="3">
    <location>
        <begin position="627"/>
        <end position="671"/>
    </location>
</feature>
<evidence type="ECO:0000313" key="6">
    <source>
        <dbReference type="Ensembl" id="ENSATEP00000077742.1"/>
    </source>
</evidence>
<dbReference type="PANTHER" id="PTHR22538:SF0">
    <property type="entry name" value="CILIA- AND FLAGELLA-ASSOCIATED PROTEIN 74"/>
    <property type="match status" value="1"/>
</dbReference>
<feature type="coiled-coil region" evidence="1">
    <location>
        <begin position="343"/>
        <end position="370"/>
    </location>
</feature>
<dbReference type="Pfam" id="PF24770">
    <property type="entry name" value="Ig-CFAP74_2"/>
    <property type="match status" value="2"/>
</dbReference>
<reference evidence="6" key="3">
    <citation type="submission" date="2025-09" db="UniProtKB">
        <authorList>
            <consortium name="Ensembl"/>
        </authorList>
    </citation>
    <scope>IDENTIFICATION</scope>
</reference>
<evidence type="ECO:0000259" key="4">
    <source>
        <dbReference type="Pfam" id="PF24778"/>
    </source>
</evidence>
<feature type="compositionally biased region" description="Acidic residues" evidence="2">
    <location>
        <begin position="27"/>
        <end position="43"/>
    </location>
</feature>
<evidence type="ECO:0000256" key="1">
    <source>
        <dbReference type="SAM" id="Coils"/>
    </source>
</evidence>
<evidence type="ECO:0008006" key="8">
    <source>
        <dbReference type="Google" id="ProtNLM"/>
    </source>
</evidence>
<feature type="region of interest" description="Disordered" evidence="2">
    <location>
        <begin position="1"/>
        <end position="49"/>
    </location>
</feature>
<feature type="domain" description="CFAP74 third Ig-like" evidence="4">
    <location>
        <begin position="745"/>
        <end position="855"/>
    </location>
</feature>
<feature type="domain" description="CFAP74 fourth Ig-like" evidence="5">
    <location>
        <begin position="861"/>
        <end position="948"/>
    </location>
</feature>
<sequence length="1334" mass="150707">MDQEHRGSPSAVVSDSCGLLGVHLSTDEDSEDKDPTQETDEEPALPHDLEWLEELYKEDDGEGDLEVAVDNGKKRSYSETSRMFKLRRNLDQLDSFYRQKEHDMLKARDELNLCHQNIEQLIEKRDDLEKEIERQKAADDSVAVFRLRTQHRHLCQKLQREEELEGHITTELKQRELELSEVEVEIGKFSSLRQEVEEEERVFQVLKAQKAATRLQQEKGTSLKLQLKMQHLKDKQAAMMKKEESEHQRKIAEGRANRKIAAKYLKETIKRMQQKEAEKEQQNRELLEKRMKAVKSLKSNIAATQESLRVQQTRAKVNAQKKEQQQIQLRESLQAQGINSIKHMYQQKQLEKLKQQQAEFEERQKSKRVAIVAKILQEEQLVKSRKRHQVLLPKPPITDKFPSLERAKEKLQYYLDLSPTSATEKRTPTQLREFSDYSDSSSASSDTEDLEESILQEVDQQSLPDSLAEPEFSGLWEKNYKKLLTEKNTLMQTDVNQEEPAIPSGKPDKPAKKVHGKELKGPPFISKPDIIKFKDFEVGKIYKKKIILTNISYMTNHCKFLGVSAQLKDFISINFEPPGSLSAGMSCDVQAVFQPMINEDLEGEVQFSSPVGPFSVPIRCTIKKCDLEVDSQFIDFGSHVVGQTISRTITLTNKGALATLFSLDTSTDLSPETSHVHIPSQISANTCQVRLSSWTLRVREGEIGPFQSIRLEVFFTPTIPGEAKLDFYIKFSNLSMRGVAVSIPVWVVQPNIDLKICMFDHLYQDSIMVQTSTALRLTFEVCPEMRKHMEILPKTGFIQAQSSFNAQLKFLPRRSLSKDAKKFFDSDTRVLEVPVAVQVAGQVQPVHFTVHAVVTTSDLQFDRTDVDFGYCSLYQSVKSTVRLTNLSLLPQDFGFVIQPNDGFGTLLPHETLEIDLIFSANKAKEYSFQLSCKSGINRDFLLSCRAMGVRPPLELSHSLVQFGATAVGDHSTATLYLINQHIDQNQSKQSVHPVVKDTMNPVAPRLFSFIPPEDSDISIAPVAGRLLPGEVEYNISYVYSDVTAISYFIACHIHHLYSPFNTLHLKLQCLAVQPPLVVTSGHNIIDFHQVAYSFSLTFSKLRSSVLDINGPFSLLNALRCIRPGEKHTLVLAFSPTQEKKYCEILEVRNKKINLEMTLCGEGVVPAVTLSHPGGLLDFGYVLENESTSQVLKVNRHSNIRNSSNTSLCFVSCTGTQNYSGLSVFSVVPIEGSIAPGQSQDITVTFQPDHPSVNYSDKLTIELMNKNKVCVMDLKGAASSHNMYLYGGDMLTVPIESLLPPLITSQPQLTGIKAVALITRDRNMLSAQNRSMLHS</sequence>
<dbReference type="Ensembl" id="ENSATET00000079480.1">
    <property type="protein sequence ID" value="ENSATEP00000077742.1"/>
    <property type="gene ID" value="ENSATEG00000032726.1"/>
</dbReference>
<dbReference type="InterPro" id="IPR008962">
    <property type="entry name" value="PapD-like_sf"/>
</dbReference>
<name>A0AAQ6IU50_ANATE</name>
<feature type="region of interest" description="Disordered" evidence="2">
    <location>
        <begin position="496"/>
        <end position="518"/>
    </location>
</feature>
<evidence type="ECO:0000313" key="7">
    <source>
        <dbReference type="Proteomes" id="UP000265040"/>
    </source>
</evidence>